<evidence type="ECO:0008006" key="12">
    <source>
        <dbReference type="Google" id="ProtNLM"/>
    </source>
</evidence>
<evidence type="ECO:0000313" key="11">
    <source>
        <dbReference type="Proteomes" id="UP000280417"/>
    </source>
</evidence>
<keyword evidence="4" id="KW-1134">Transmembrane beta strand</keyword>
<evidence type="ECO:0000256" key="8">
    <source>
        <dbReference type="SAM" id="Coils"/>
    </source>
</evidence>
<reference evidence="10 11" key="1">
    <citation type="submission" date="2018-06" db="EMBL/GenBank/DDBJ databases">
        <title>Extensive metabolic versatility and redundancy in microbially diverse, dynamic hydrothermal sediments.</title>
        <authorList>
            <person name="Dombrowski N."/>
            <person name="Teske A."/>
            <person name="Baker B.J."/>
        </authorList>
    </citation>
    <scope>NUCLEOTIDE SEQUENCE [LARGE SCALE GENOMIC DNA]</scope>
    <source>
        <strain evidence="10">B3_G15</strain>
    </source>
</reference>
<evidence type="ECO:0000256" key="2">
    <source>
        <dbReference type="ARBA" id="ARBA00007613"/>
    </source>
</evidence>
<dbReference type="SUPFAM" id="SSF56954">
    <property type="entry name" value="Outer membrane efflux proteins (OEP)"/>
    <property type="match status" value="1"/>
</dbReference>
<evidence type="ECO:0000256" key="7">
    <source>
        <dbReference type="ARBA" id="ARBA00023237"/>
    </source>
</evidence>
<evidence type="ECO:0000256" key="1">
    <source>
        <dbReference type="ARBA" id="ARBA00004442"/>
    </source>
</evidence>
<comment type="caution">
    <text evidence="10">The sequence shown here is derived from an EMBL/GenBank/DDBJ whole genome shotgun (WGS) entry which is preliminary data.</text>
</comment>
<keyword evidence="8" id="KW-0175">Coiled coil</keyword>
<dbReference type="GO" id="GO:0009279">
    <property type="term" value="C:cell outer membrane"/>
    <property type="evidence" value="ECO:0007669"/>
    <property type="project" value="UniProtKB-SubCell"/>
</dbReference>
<feature type="signal peptide" evidence="9">
    <location>
        <begin position="1"/>
        <end position="21"/>
    </location>
</feature>
<dbReference type="InterPro" id="IPR051906">
    <property type="entry name" value="TolC-like"/>
</dbReference>
<evidence type="ECO:0000256" key="3">
    <source>
        <dbReference type="ARBA" id="ARBA00022448"/>
    </source>
</evidence>
<keyword evidence="3" id="KW-0813">Transport</keyword>
<name>A0A662DKE2_UNCAE</name>
<dbReference type="PANTHER" id="PTHR30026">
    <property type="entry name" value="OUTER MEMBRANE PROTEIN TOLC"/>
    <property type="match status" value="1"/>
</dbReference>
<evidence type="ECO:0000313" key="10">
    <source>
        <dbReference type="EMBL" id="RLE14763.1"/>
    </source>
</evidence>
<proteinExistence type="inferred from homology"/>
<dbReference type="AlphaFoldDB" id="A0A662DKE2"/>
<dbReference type="Gene3D" id="1.20.1600.10">
    <property type="entry name" value="Outer membrane efflux proteins (OEP)"/>
    <property type="match status" value="1"/>
</dbReference>
<feature type="coiled-coil region" evidence="8">
    <location>
        <begin position="347"/>
        <end position="399"/>
    </location>
</feature>
<evidence type="ECO:0000256" key="6">
    <source>
        <dbReference type="ARBA" id="ARBA00023136"/>
    </source>
</evidence>
<accession>A0A662DKE2</accession>
<keyword evidence="7" id="KW-0998">Cell outer membrane</keyword>
<comment type="similarity">
    <text evidence="2">Belongs to the outer membrane factor (OMF) (TC 1.B.17) family.</text>
</comment>
<feature type="coiled-coil region" evidence="8">
    <location>
        <begin position="175"/>
        <end position="209"/>
    </location>
</feature>
<dbReference type="GO" id="GO:0015288">
    <property type="term" value="F:porin activity"/>
    <property type="evidence" value="ECO:0007669"/>
    <property type="project" value="TreeGrafter"/>
</dbReference>
<dbReference type="GO" id="GO:1990281">
    <property type="term" value="C:efflux pump complex"/>
    <property type="evidence" value="ECO:0007669"/>
    <property type="project" value="TreeGrafter"/>
</dbReference>
<keyword evidence="9" id="KW-0732">Signal</keyword>
<dbReference type="EMBL" id="QMQA01000030">
    <property type="protein sequence ID" value="RLE14763.1"/>
    <property type="molecule type" value="Genomic_DNA"/>
</dbReference>
<sequence length="453" mass="51420">MGKKVVSGILLSFFLISAGFAAEPVVLSLEDSIQRALKYNLDVQIANMEVKKAKLELKKQEAAFKPQASISASPLQWKGKYSLLEYSPQVGFDTSLSTQWGMDAALSVTGKKEEGEMMEPVVSLTVTQKILPAPELTSSYLSLRKSFLSLKKEELSSEEEIENIKLLVVTSFYKILKQEKECELKKLSLEQAKQNLAIVKDKLRKGIANKIDVMDAEVELIKAEEEFYQAKSSLSQSMIEFKELLGIGQDEEIILEDKPSLKDHLLKIKLEDAIKKAMENNRQISQQKLIVKMRQFDFIMSRSEASASLNLLAGYSYNTMGQNEEEYKVGMFVEIPLLDGGKGKAGIQIAEQELEKEKLNLEKIKQDICRKIRDNFYELKRLEKRVLLLELSREKQKEALDITRKMFSQGAVVSQQIREREISLKQAEIDFLSALADYEVLKAELLKSIGERI</sequence>
<dbReference type="InterPro" id="IPR003423">
    <property type="entry name" value="OMP_efflux"/>
</dbReference>
<feature type="chain" id="PRO_5025007941" description="TolC family protein" evidence="9">
    <location>
        <begin position="22"/>
        <end position="453"/>
    </location>
</feature>
<protein>
    <recommendedName>
        <fullName evidence="12">TolC family protein</fullName>
    </recommendedName>
</protein>
<keyword evidence="6" id="KW-0472">Membrane</keyword>
<comment type="subcellular location">
    <subcellularLocation>
        <location evidence="1">Cell outer membrane</location>
    </subcellularLocation>
</comment>
<dbReference type="Pfam" id="PF02321">
    <property type="entry name" value="OEP"/>
    <property type="match status" value="1"/>
</dbReference>
<evidence type="ECO:0000256" key="4">
    <source>
        <dbReference type="ARBA" id="ARBA00022452"/>
    </source>
</evidence>
<organism evidence="10 11">
    <name type="scientific">Aerophobetes bacterium</name>
    <dbReference type="NCBI Taxonomy" id="2030807"/>
    <lineage>
        <taxon>Bacteria</taxon>
        <taxon>Candidatus Aerophobota</taxon>
    </lineage>
</organism>
<gene>
    <name evidence="10" type="ORF">DRJ04_01760</name>
</gene>
<evidence type="ECO:0000256" key="9">
    <source>
        <dbReference type="SAM" id="SignalP"/>
    </source>
</evidence>
<evidence type="ECO:0000256" key="5">
    <source>
        <dbReference type="ARBA" id="ARBA00022692"/>
    </source>
</evidence>
<dbReference type="Proteomes" id="UP000280417">
    <property type="component" value="Unassembled WGS sequence"/>
</dbReference>
<dbReference type="PANTHER" id="PTHR30026:SF20">
    <property type="entry name" value="OUTER MEMBRANE PROTEIN TOLC"/>
    <property type="match status" value="1"/>
</dbReference>
<dbReference type="GO" id="GO:0015562">
    <property type="term" value="F:efflux transmembrane transporter activity"/>
    <property type="evidence" value="ECO:0007669"/>
    <property type="project" value="InterPro"/>
</dbReference>
<keyword evidence="5" id="KW-0812">Transmembrane</keyword>